<comment type="subcellular location">
    <subcellularLocation>
        <location evidence="1">Endomembrane system</location>
        <topology evidence="1">Multi-pass membrane protein</topology>
    </subcellularLocation>
</comment>
<evidence type="ECO:0000256" key="9">
    <source>
        <dbReference type="SAM" id="Phobius"/>
    </source>
</evidence>
<keyword evidence="4 10" id="KW-0762">Sugar transport</keyword>
<evidence type="ECO:0000256" key="4">
    <source>
        <dbReference type="ARBA" id="ARBA00022597"/>
    </source>
</evidence>
<dbReference type="STRING" id="35608.A0A2U1MT96"/>
<dbReference type="GO" id="GO:0012505">
    <property type="term" value="C:endomembrane system"/>
    <property type="evidence" value="ECO:0007669"/>
    <property type="project" value="UniProtKB-SubCell"/>
</dbReference>
<evidence type="ECO:0000313" key="10">
    <source>
        <dbReference type="EMBL" id="PWA64478.1"/>
    </source>
</evidence>
<evidence type="ECO:0000256" key="6">
    <source>
        <dbReference type="ARBA" id="ARBA00022737"/>
    </source>
</evidence>
<evidence type="ECO:0000256" key="2">
    <source>
        <dbReference type="ARBA" id="ARBA00007809"/>
    </source>
</evidence>
<dbReference type="AlphaFoldDB" id="A0A2U1MT96"/>
<gene>
    <name evidence="10" type="ORF">CTI12_AA345760</name>
</gene>
<evidence type="ECO:0000256" key="8">
    <source>
        <dbReference type="ARBA" id="ARBA00023136"/>
    </source>
</evidence>
<evidence type="ECO:0000313" key="11">
    <source>
        <dbReference type="Proteomes" id="UP000245207"/>
    </source>
</evidence>
<dbReference type="PANTHER" id="PTHR10791">
    <property type="entry name" value="RAG1-ACTIVATING PROTEIN 1"/>
    <property type="match status" value="1"/>
</dbReference>
<keyword evidence="8 9" id="KW-0472">Membrane</keyword>
<proteinExistence type="inferred from homology"/>
<dbReference type="Gene3D" id="1.20.1280.290">
    <property type="match status" value="1"/>
</dbReference>
<dbReference type="EMBL" id="PKPP01004413">
    <property type="protein sequence ID" value="PWA64478.1"/>
    <property type="molecule type" value="Genomic_DNA"/>
</dbReference>
<dbReference type="GO" id="GO:0016020">
    <property type="term" value="C:membrane"/>
    <property type="evidence" value="ECO:0007669"/>
    <property type="project" value="InterPro"/>
</dbReference>
<protein>
    <submittedName>
        <fullName evidence="10">SWEET sugar transporter</fullName>
    </submittedName>
</protein>
<sequence>MRLDKILLLCYFRANFPKCPDGSNSDFHGCFGKIRFRHAVLLDQEQWMQFSAVPYLATFVNCGIWVLYGLLFVHPHSLLVVTINVTAFFIETPYLILFLFYSAPKQRLKVLLIMVAELVFLGVLATLTLTVAHTTKVRSNIVGSIAIVGNIMMYAAPLSVMLKTWRRISTKLFFKNNLFKSTRLLMENKRIGEILDSGFFLLWSKVFLSFEKDNLTTRKGNMSRRLSNVLGMTPHQKKSWTVLIQVVENVHVQMSHFGKRYKRLISTDTQGMTLATVLPLLLLFRHRTRRTDDGCGVMRRTEVVVVAGWGGQRRSLFPGEPRRLRLDEEDNIGDLRVVESSPNWYISPSKACVLLEPSDINENSSLHSDEVKETKDKAMTALCPYKMSGSRDYVINGNMYSQHAVESAPQTFVSKCLQVVNLRVNFIAREGRRSVEYIILFDEFYNECEKTPSIRRMRADSVDHSCPCTHAQFNDPNTEIKTTSLEKMKQSWGPWVHRPQPASRRRLDYMFRAKWDPTIVKRLQLDSSDSILKCEYRHRMSRVGSLIQSN</sequence>
<dbReference type="InterPro" id="IPR004316">
    <property type="entry name" value="SWEET_rpt"/>
</dbReference>
<comment type="similarity">
    <text evidence="2">Belongs to the SWEET sugar transporter family.</text>
</comment>
<dbReference type="PANTHER" id="PTHR10791:SF202">
    <property type="entry name" value="BIDIRECTIONAL SUGAR TRANSPORTER SWEET"/>
    <property type="match status" value="1"/>
</dbReference>
<feature type="transmembrane region" description="Helical" evidence="9">
    <location>
        <begin position="52"/>
        <end position="72"/>
    </location>
</feature>
<keyword evidence="11" id="KW-1185">Reference proteome</keyword>
<dbReference type="OrthoDB" id="409725at2759"/>
<keyword evidence="3" id="KW-0813">Transport</keyword>
<evidence type="ECO:0000256" key="1">
    <source>
        <dbReference type="ARBA" id="ARBA00004127"/>
    </source>
</evidence>
<dbReference type="Proteomes" id="UP000245207">
    <property type="component" value="Unassembled WGS sequence"/>
</dbReference>
<dbReference type="GO" id="GO:0051119">
    <property type="term" value="F:sugar transmembrane transporter activity"/>
    <property type="evidence" value="ECO:0007669"/>
    <property type="project" value="InterPro"/>
</dbReference>
<dbReference type="Pfam" id="PF03083">
    <property type="entry name" value="MtN3_slv"/>
    <property type="match status" value="1"/>
</dbReference>
<feature type="transmembrane region" description="Helical" evidence="9">
    <location>
        <begin position="141"/>
        <end position="162"/>
    </location>
</feature>
<keyword evidence="5 9" id="KW-0812">Transmembrane</keyword>
<feature type="transmembrane region" description="Helical" evidence="9">
    <location>
        <begin position="108"/>
        <end position="129"/>
    </location>
</feature>
<keyword evidence="6" id="KW-0677">Repeat</keyword>
<reference evidence="10 11" key="1">
    <citation type="journal article" date="2018" name="Mol. Plant">
        <title>The genome of Artemisia annua provides insight into the evolution of Asteraceae family and artemisinin biosynthesis.</title>
        <authorList>
            <person name="Shen Q."/>
            <person name="Zhang L."/>
            <person name="Liao Z."/>
            <person name="Wang S."/>
            <person name="Yan T."/>
            <person name="Shi P."/>
            <person name="Liu M."/>
            <person name="Fu X."/>
            <person name="Pan Q."/>
            <person name="Wang Y."/>
            <person name="Lv Z."/>
            <person name="Lu X."/>
            <person name="Zhang F."/>
            <person name="Jiang W."/>
            <person name="Ma Y."/>
            <person name="Chen M."/>
            <person name="Hao X."/>
            <person name="Li L."/>
            <person name="Tang Y."/>
            <person name="Lv G."/>
            <person name="Zhou Y."/>
            <person name="Sun X."/>
            <person name="Brodelius P.E."/>
            <person name="Rose J.K.C."/>
            <person name="Tang K."/>
        </authorList>
    </citation>
    <scope>NUCLEOTIDE SEQUENCE [LARGE SCALE GENOMIC DNA]</scope>
    <source>
        <strain evidence="11">cv. Huhao1</strain>
        <tissue evidence="10">Leaf</tissue>
    </source>
</reference>
<keyword evidence="7 9" id="KW-1133">Transmembrane helix</keyword>
<dbReference type="InterPro" id="IPR047664">
    <property type="entry name" value="SWEET"/>
</dbReference>
<evidence type="ECO:0000256" key="7">
    <source>
        <dbReference type="ARBA" id="ARBA00022989"/>
    </source>
</evidence>
<accession>A0A2U1MT96</accession>
<evidence type="ECO:0000256" key="3">
    <source>
        <dbReference type="ARBA" id="ARBA00022448"/>
    </source>
</evidence>
<comment type="caution">
    <text evidence="10">The sequence shown here is derived from an EMBL/GenBank/DDBJ whole genome shotgun (WGS) entry which is preliminary data.</text>
</comment>
<evidence type="ECO:0000256" key="5">
    <source>
        <dbReference type="ARBA" id="ARBA00022692"/>
    </source>
</evidence>
<name>A0A2U1MT96_ARTAN</name>
<feature type="transmembrane region" description="Helical" evidence="9">
    <location>
        <begin position="78"/>
        <end position="101"/>
    </location>
</feature>
<organism evidence="10 11">
    <name type="scientific">Artemisia annua</name>
    <name type="common">Sweet wormwood</name>
    <dbReference type="NCBI Taxonomy" id="35608"/>
    <lineage>
        <taxon>Eukaryota</taxon>
        <taxon>Viridiplantae</taxon>
        <taxon>Streptophyta</taxon>
        <taxon>Embryophyta</taxon>
        <taxon>Tracheophyta</taxon>
        <taxon>Spermatophyta</taxon>
        <taxon>Magnoliopsida</taxon>
        <taxon>eudicotyledons</taxon>
        <taxon>Gunneridae</taxon>
        <taxon>Pentapetalae</taxon>
        <taxon>asterids</taxon>
        <taxon>campanulids</taxon>
        <taxon>Asterales</taxon>
        <taxon>Asteraceae</taxon>
        <taxon>Asteroideae</taxon>
        <taxon>Anthemideae</taxon>
        <taxon>Artemisiinae</taxon>
        <taxon>Artemisia</taxon>
    </lineage>
</organism>